<sequence>MSTTSISVKYPPPISGDQMSRKSHVSRSYRVELINIKEPGFLAYRENEVNTLCNFTFFFSLFFLFKEFGKIKNCVIIHCINFQNEPFYSTSAS</sequence>
<gene>
    <name evidence="2" type="ORF">V1477_014934</name>
</gene>
<dbReference type="AlphaFoldDB" id="A0ABD2BJZ3"/>
<feature type="region of interest" description="Disordered" evidence="1">
    <location>
        <begin position="1"/>
        <end position="23"/>
    </location>
</feature>
<evidence type="ECO:0000313" key="3">
    <source>
        <dbReference type="Proteomes" id="UP001607303"/>
    </source>
</evidence>
<keyword evidence="3" id="KW-1185">Reference proteome</keyword>
<protein>
    <submittedName>
        <fullName evidence="2">Uncharacterized protein</fullName>
    </submittedName>
</protein>
<organism evidence="2 3">
    <name type="scientific">Vespula maculifrons</name>
    <name type="common">Eastern yellow jacket</name>
    <name type="synonym">Wasp</name>
    <dbReference type="NCBI Taxonomy" id="7453"/>
    <lineage>
        <taxon>Eukaryota</taxon>
        <taxon>Metazoa</taxon>
        <taxon>Ecdysozoa</taxon>
        <taxon>Arthropoda</taxon>
        <taxon>Hexapoda</taxon>
        <taxon>Insecta</taxon>
        <taxon>Pterygota</taxon>
        <taxon>Neoptera</taxon>
        <taxon>Endopterygota</taxon>
        <taxon>Hymenoptera</taxon>
        <taxon>Apocrita</taxon>
        <taxon>Aculeata</taxon>
        <taxon>Vespoidea</taxon>
        <taxon>Vespidae</taxon>
        <taxon>Vespinae</taxon>
        <taxon>Vespula</taxon>
    </lineage>
</organism>
<dbReference type="Proteomes" id="UP001607303">
    <property type="component" value="Unassembled WGS sequence"/>
</dbReference>
<dbReference type="EMBL" id="JAYRBN010000075">
    <property type="protein sequence ID" value="KAL2732693.1"/>
    <property type="molecule type" value="Genomic_DNA"/>
</dbReference>
<evidence type="ECO:0000256" key="1">
    <source>
        <dbReference type="SAM" id="MobiDB-lite"/>
    </source>
</evidence>
<comment type="caution">
    <text evidence="2">The sequence shown here is derived from an EMBL/GenBank/DDBJ whole genome shotgun (WGS) entry which is preliminary data.</text>
</comment>
<reference evidence="2 3" key="1">
    <citation type="journal article" date="2024" name="Ann. Entomol. Soc. Am.">
        <title>Genomic analyses of the southern and eastern yellowjacket wasps (Hymenoptera: Vespidae) reveal evolutionary signatures of social life.</title>
        <authorList>
            <person name="Catto M.A."/>
            <person name="Caine P.B."/>
            <person name="Orr S.E."/>
            <person name="Hunt B.G."/>
            <person name="Goodisman M.A.D."/>
        </authorList>
    </citation>
    <scope>NUCLEOTIDE SEQUENCE [LARGE SCALE GENOMIC DNA]</scope>
    <source>
        <strain evidence="2">232</strain>
        <tissue evidence="2">Head and thorax</tissue>
    </source>
</reference>
<name>A0ABD2BJZ3_VESMC</name>
<evidence type="ECO:0000313" key="2">
    <source>
        <dbReference type="EMBL" id="KAL2732693.1"/>
    </source>
</evidence>
<proteinExistence type="predicted"/>
<accession>A0ABD2BJZ3</accession>